<gene>
    <name evidence="1" type="ORF">QCA50_021048</name>
</gene>
<dbReference type="EMBL" id="JASBNA010000144">
    <property type="protein sequence ID" value="KAK7675991.1"/>
    <property type="molecule type" value="Genomic_DNA"/>
</dbReference>
<sequence>MLNDQLGHITIPFEGRRLVGLFGRSTITSTTSVNSPNVPTHQSIVNILSLRYSLMKTLFLTWITG</sequence>
<accession>A0AAW0FFH0</accession>
<reference evidence="1 2" key="1">
    <citation type="submission" date="2022-09" db="EMBL/GenBank/DDBJ databases">
        <authorList>
            <person name="Palmer J.M."/>
        </authorList>
    </citation>
    <scope>NUCLEOTIDE SEQUENCE [LARGE SCALE GENOMIC DNA]</scope>
    <source>
        <strain evidence="1 2">DSM 7382</strain>
    </source>
</reference>
<organism evidence="1 2">
    <name type="scientific">Cerrena zonata</name>
    <dbReference type="NCBI Taxonomy" id="2478898"/>
    <lineage>
        <taxon>Eukaryota</taxon>
        <taxon>Fungi</taxon>
        <taxon>Dikarya</taxon>
        <taxon>Basidiomycota</taxon>
        <taxon>Agaricomycotina</taxon>
        <taxon>Agaricomycetes</taxon>
        <taxon>Polyporales</taxon>
        <taxon>Cerrenaceae</taxon>
        <taxon>Cerrena</taxon>
    </lineage>
</organism>
<dbReference type="AlphaFoldDB" id="A0AAW0FFH0"/>
<protein>
    <submittedName>
        <fullName evidence="1">Uncharacterized protein</fullName>
    </submittedName>
</protein>
<evidence type="ECO:0000313" key="1">
    <source>
        <dbReference type="EMBL" id="KAK7675991.1"/>
    </source>
</evidence>
<name>A0AAW0FFH0_9APHY</name>
<dbReference type="Proteomes" id="UP001385951">
    <property type="component" value="Unassembled WGS sequence"/>
</dbReference>
<keyword evidence="2" id="KW-1185">Reference proteome</keyword>
<proteinExistence type="predicted"/>
<comment type="caution">
    <text evidence="1">The sequence shown here is derived from an EMBL/GenBank/DDBJ whole genome shotgun (WGS) entry which is preliminary data.</text>
</comment>
<evidence type="ECO:0000313" key="2">
    <source>
        <dbReference type="Proteomes" id="UP001385951"/>
    </source>
</evidence>